<dbReference type="Proteomes" id="UP000031829">
    <property type="component" value="Chromosome"/>
</dbReference>
<dbReference type="Gene3D" id="3.40.630.30">
    <property type="match status" value="1"/>
</dbReference>
<protein>
    <submittedName>
        <fullName evidence="1">Acetyltransferase family protein</fullName>
    </submittedName>
</protein>
<dbReference type="HOGENOM" id="CLU_056607_6_2_9"/>
<dbReference type="PANTHER" id="PTHR13355">
    <property type="entry name" value="GLUCOSAMINE 6-PHOSPHATE N-ACETYLTRANSFERASE"/>
    <property type="match status" value="1"/>
</dbReference>
<dbReference type="KEGG" id="bmeg:BG04_4956"/>
<dbReference type="InterPro" id="IPR039143">
    <property type="entry name" value="GNPNAT1-like"/>
</dbReference>
<dbReference type="InterPro" id="IPR000182">
    <property type="entry name" value="GNAT_dom"/>
</dbReference>
<evidence type="ECO:0000313" key="1">
    <source>
        <dbReference type="EMBL" id="AJI24002.1"/>
    </source>
</evidence>
<organism evidence="1 2">
    <name type="scientific">Priestia megaterium (strain ATCC 14581 / DSM 32 / CCUG 1817 / JCM 2506 / NBRC 15308 / NCIMB 9376 / NCTC 10342 / NRRL B-14308 / VKM B-512 / Ford 19)</name>
    <name type="common">Bacillus megaterium</name>
    <dbReference type="NCBI Taxonomy" id="1348623"/>
    <lineage>
        <taxon>Bacteria</taxon>
        <taxon>Bacillati</taxon>
        <taxon>Bacillota</taxon>
        <taxon>Bacilli</taxon>
        <taxon>Bacillales</taxon>
        <taxon>Bacillaceae</taxon>
        <taxon>Priestia</taxon>
    </lineage>
</organism>
<accession>A0A0B6ASB7</accession>
<dbReference type="Pfam" id="PF13673">
    <property type="entry name" value="Acetyltransf_10"/>
    <property type="match status" value="1"/>
</dbReference>
<gene>
    <name evidence="1" type="ORF">BG04_4956</name>
</gene>
<dbReference type="RefSeq" id="WP_034651700.1">
    <property type="nucleotide sequence ID" value="NZ_BCVB01000015.1"/>
</dbReference>
<dbReference type="PROSITE" id="PS51186">
    <property type="entry name" value="GNAT"/>
    <property type="match status" value="1"/>
</dbReference>
<dbReference type="PANTHER" id="PTHR13355:SF9">
    <property type="entry name" value="ACETYLTRANSFERASE BSU40680-RELATED"/>
    <property type="match status" value="1"/>
</dbReference>
<evidence type="ECO:0000313" key="2">
    <source>
        <dbReference type="Proteomes" id="UP000031829"/>
    </source>
</evidence>
<proteinExistence type="predicted"/>
<dbReference type="GO" id="GO:0004343">
    <property type="term" value="F:glucosamine 6-phosphate N-acetyltransferase activity"/>
    <property type="evidence" value="ECO:0007669"/>
    <property type="project" value="TreeGrafter"/>
</dbReference>
<sequence>MKIKQITTKEQLEEVFHIRKTVFVEEQGVPLKDEFDEHEKTAKHMLIYYNNEPAASGRFRIVDDYAKIERICVLKEFRKYGLGKEVVASLEEAAKKEGLTQAKLHGQVQAEPFYHKLGYKTVSDVFMEDGIPHVIMKKEFSC</sequence>
<dbReference type="EMBL" id="CP009920">
    <property type="protein sequence ID" value="AJI24002.1"/>
    <property type="molecule type" value="Genomic_DNA"/>
</dbReference>
<keyword evidence="1" id="KW-0808">Transferase</keyword>
<dbReference type="CDD" id="cd04301">
    <property type="entry name" value="NAT_SF"/>
    <property type="match status" value="1"/>
</dbReference>
<name>A0A0B6ASB7_PRIM2</name>
<dbReference type="GeneID" id="93642930"/>
<dbReference type="InterPro" id="IPR016181">
    <property type="entry name" value="Acyl_CoA_acyltransferase"/>
</dbReference>
<dbReference type="SUPFAM" id="SSF55729">
    <property type="entry name" value="Acyl-CoA N-acyltransferases (Nat)"/>
    <property type="match status" value="1"/>
</dbReference>
<dbReference type="AlphaFoldDB" id="A0A0B6ASB7"/>
<reference evidence="1 2" key="1">
    <citation type="journal article" date="2015" name="Genome Announc.">
        <title>Complete genome sequences for 35 biothreat assay-relevant bacillus species.</title>
        <authorList>
            <person name="Johnson S.L."/>
            <person name="Daligault H.E."/>
            <person name="Davenport K.W."/>
            <person name="Jaissle J."/>
            <person name="Frey K.G."/>
            <person name="Ladner J.T."/>
            <person name="Broomall S.M."/>
            <person name="Bishop-Lilly K.A."/>
            <person name="Bruce D.C."/>
            <person name="Gibbons H.S."/>
            <person name="Coyne S.R."/>
            <person name="Lo C.C."/>
            <person name="Meincke L."/>
            <person name="Munk A.C."/>
            <person name="Koroleva G.I."/>
            <person name="Rosenzweig C.N."/>
            <person name="Palacios G.F."/>
            <person name="Redden C.L."/>
            <person name="Minogue T.D."/>
            <person name="Chain P.S."/>
        </authorList>
    </citation>
    <scope>NUCLEOTIDE SEQUENCE [LARGE SCALE GENOMIC DNA]</scope>
    <source>
        <strain evidence="2">ATCC 14581 / DSM 32 / JCM 2506 / NBRC 15308 / NCIMB 9376 / NCTC 10342 / NRRL B-14308 / VKM B-512</strain>
    </source>
</reference>